<reference evidence="4 5" key="1">
    <citation type="submission" date="2018-11" db="EMBL/GenBank/DDBJ databases">
        <title>Genomic Encyclopedia of Type Strains, Phase IV (KMG-IV): sequencing the most valuable type-strain genomes for metagenomic binning, comparative biology and taxonomic classification.</title>
        <authorList>
            <person name="Goeker M."/>
        </authorList>
    </citation>
    <scope>NUCLEOTIDE SEQUENCE [LARGE SCALE GENOMIC DNA]</scope>
    <source>
        <strain evidence="4 5">DSM 16974</strain>
    </source>
</reference>
<dbReference type="Pfam" id="PF01551">
    <property type="entry name" value="Peptidase_M23"/>
    <property type="match status" value="1"/>
</dbReference>
<dbReference type="InterPro" id="IPR036779">
    <property type="entry name" value="LysM_dom_sf"/>
</dbReference>
<feature type="domain" description="LysM" evidence="3">
    <location>
        <begin position="47"/>
        <end position="91"/>
    </location>
</feature>
<gene>
    <name evidence="4" type="ORF">EDC38_1093</name>
</gene>
<dbReference type="PROSITE" id="PS51782">
    <property type="entry name" value="LYSM"/>
    <property type="match status" value="1"/>
</dbReference>
<evidence type="ECO:0000259" key="3">
    <source>
        <dbReference type="PROSITE" id="PS51782"/>
    </source>
</evidence>
<name>A0A3N1NZS2_9GAMM</name>
<dbReference type="RefSeq" id="WP_123637626.1">
    <property type="nucleotide sequence ID" value="NZ_RJUK01000001.1"/>
</dbReference>
<evidence type="ECO:0000313" key="4">
    <source>
        <dbReference type="EMBL" id="ROQ20487.1"/>
    </source>
</evidence>
<dbReference type="SUPFAM" id="SSF51261">
    <property type="entry name" value="Duplicated hybrid motif"/>
    <property type="match status" value="1"/>
</dbReference>
<dbReference type="SMART" id="SM00257">
    <property type="entry name" value="LysM"/>
    <property type="match status" value="1"/>
</dbReference>
<dbReference type="InterPro" id="IPR018392">
    <property type="entry name" value="LysM"/>
</dbReference>
<dbReference type="CDD" id="cd12797">
    <property type="entry name" value="M23_peptidase"/>
    <property type="match status" value="1"/>
</dbReference>
<protein>
    <submittedName>
        <fullName evidence="4">Lipoprotein NlpD</fullName>
    </submittedName>
</protein>
<dbReference type="InterPro" id="IPR050570">
    <property type="entry name" value="Cell_wall_metabolism_enzyme"/>
</dbReference>
<comment type="caution">
    <text evidence="4">The sequence shown here is derived from an EMBL/GenBank/DDBJ whole genome shotgun (WGS) entry which is preliminary data.</text>
</comment>
<evidence type="ECO:0000313" key="5">
    <source>
        <dbReference type="Proteomes" id="UP000273643"/>
    </source>
</evidence>
<organism evidence="4 5">
    <name type="scientific">Marinimicrobium koreense</name>
    <dbReference type="NCBI Taxonomy" id="306545"/>
    <lineage>
        <taxon>Bacteria</taxon>
        <taxon>Pseudomonadati</taxon>
        <taxon>Pseudomonadota</taxon>
        <taxon>Gammaproteobacteria</taxon>
        <taxon>Cellvibrionales</taxon>
        <taxon>Cellvibrionaceae</taxon>
        <taxon>Marinimicrobium</taxon>
    </lineage>
</organism>
<feature type="region of interest" description="Disordered" evidence="2">
    <location>
        <begin position="97"/>
        <end position="137"/>
    </location>
</feature>
<keyword evidence="5" id="KW-1185">Reference proteome</keyword>
<accession>A0A3N1NZS2</accession>
<dbReference type="GO" id="GO:0009279">
    <property type="term" value="C:cell outer membrane"/>
    <property type="evidence" value="ECO:0007669"/>
    <property type="project" value="TreeGrafter"/>
</dbReference>
<dbReference type="EMBL" id="RJUK01000001">
    <property type="protein sequence ID" value="ROQ20487.1"/>
    <property type="molecule type" value="Genomic_DNA"/>
</dbReference>
<dbReference type="Gene3D" id="2.70.70.10">
    <property type="entry name" value="Glucose Permease (Domain IIA)"/>
    <property type="match status" value="1"/>
</dbReference>
<dbReference type="GO" id="GO:0032153">
    <property type="term" value="C:cell division site"/>
    <property type="evidence" value="ECO:0007669"/>
    <property type="project" value="TreeGrafter"/>
</dbReference>
<dbReference type="InterPro" id="IPR016047">
    <property type="entry name" value="M23ase_b-sheet_dom"/>
</dbReference>
<dbReference type="AlphaFoldDB" id="A0A3N1NZS2"/>
<dbReference type="PANTHER" id="PTHR21666:SF263">
    <property type="entry name" value="MUREIN HYDROLASE ACTIVATOR NLPD"/>
    <property type="match status" value="1"/>
</dbReference>
<dbReference type="OrthoDB" id="9795421at2"/>
<comment type="similarity">
    <text evidence="1">Belongs to the E.coli NlpD/Haemophilus LppB family.</text>
</comment>
<keyword evidence="4" id="KW-0449">Lipoprotein</keyword>
<dbReference type="InterPro" id="IPR011055">
    <property type="entry name" value="Dup_hybrid_motif"/>
</dbReference>
<dbReference type="PANTHER" id="PTHR21666">
    <property type="entry name" value="PEPTIDASE-RELATED"/>
    <property type="match status" value="1"/>
</dbReference>
<evidence type="ECO:0000256" key="1">
    <source>
        <dbReference type="ARBA" id="ARBA00038420"/>
    </source>
</evidence>
<dbReference type="Pfam" id="PF01476">
    <property type="entry name" value="LysM"/>
    <property type="match status" value="1"/>
</dbReference>
<sequence>MQDWSTHRWRKYGPLVYILISLVVLGGCATQRADVVERGQPPGREIQKHWVSAGETLYSIAWRYDVDHRKLAQHNGISPPFTIYPGQTLRLDVHNMAAPSRPSPRATPPKVASKPTPKAPADRQENKTSRPKASAAPALVAGNPDWRWPVKGRVIAAFGASTGLNQGIDISGKLGDSVQAAAAGQVVYAGSGLRGYGNLVIIKHNDTYLSAYAHNRRLKVAEGDAVKAGEVIAEMGSSGTDSVRLHFEIRRDGKPVDPIGYLPKR</sequence>
<dbReference type="CDD" id="cd00118">
    <property type="entry name" value="LysM"/>
    <property type="match status" value="1"/>
</dbReference>
<evidence type="ECO:0000256" key="2">
    <source>
        <dbReference type="SAM" id="MobiDB-lite"/>
    </source>
</evidence>
<dbReference type="GO" id="GO:0004222">
    <property type="term" value="F:metalloendopeptidase activity"/>
    <property type="evidence" value="ECO:0007669"/>
    <property type="project" value="TreeGrafter"/>
</dbReference>
<dbReference type="Gene3D" id="3.10.350.10">
    <property type="entry name" value="LysM domain"/>
    <property type="match status" value="1"/>
</dbReference>
<proteinExistence type="inferred from homology"/>
<dbReference type="Proteomes" id="UP000273643">
    <property type="component" value="Unassembled WGS sequence"/>
</dbReference>